<evidence type="ECO:0000313" key="10">
    <source>
        <dbReference type="Proteomes" id="UP000762676"/>
    </source>
</evidence>
<evidence type="ECO:0000256" key="6">
    <source>
        <dbReference type="ARBA" id="ARBA00023242"/>
    </source>
</evidence>
<organism evidence="9 10">
    <name type="scientific">Elysia marginata</name>
    <dbReference type="NCBI Taxonomy" id="1093978"/>
    <lineage>
        <taxon>Eukaryota</taxon>
        <taxon>Metazoa</taxon>
        <taxon>Spiralia</taxon>
        <taxon>Lophotrochozoa</taxon>
        <taxon>Mollusca</taxon>
        <taxon>Gastropoda</taxon>
        <taxon>Heterobranchia</taxon>
        <taxon>Euthyneura</taxon>
        <taxon>Panpulmonata</taxon>
        <taxon>Sacoglossa</taxon>
        <taxon>Placobranchoidea</taxon>
        <taxon>Plakobranchidae</taxon>
        <taxon>Elysia</taxon>
    </lineage>
</organism>
<keyword evidence="3" id="KW-0677">Repeat</keyword>
<gene>
    <name evidence="9" type="ORF">ElyMa_003743400</name>
</gene>
<comment type="caution">
    <text evidence="9">The sequence shown here is derived from an EMBL/GenBank/DDBJ whole genome shotgun (WGS) entry which is preliminary data.</text>
</comment>
<dbReference type="GO" id="GO:0005634">
    <property type="term" value="C:nucleus"/>
    <property type="evidence" value="ECO:0007669"/>
    <property type="project" value="UniProtKB-SubCell"/>
</dbReference>
<dbReference type="InterPro" id="IPR013087">
    <property type="entry name" value="Znf_C2H2_type"/>
</dbReference>
<dbReference type="PANTHER" id="PTHR24394:SF29">
    <property type="entry name" value="MYONEURIN"/>
    <property type="match status" value="1"/>
</dbReference>
<feature type="domain" description="C2H2-type" evidence="8">
    <location>
        <begin position="71"/>
        <end position="90"/>
    </location>
</feature>
<sequence>MPYLRGKRTTNLGTGDYYCDTCGRSFLYKRSLTRHKWKCDQSRVLNCFSNNAADLMLSGRRDTISCGTGDFYCDKCGHRFSYRQSLTRHKWRCDQSRVLNCIADVVGAGHGVREGNPQVFETGSLSTRGRASNTLTEDERTLTCGTCQKTFTFLQSLRRHKWKCEGTRVMACDICHKCFYRRDKLKSHLLSQHGIHLL</sequence>
<accession>A0AAV4F600</accession>
<evidence type="ECO:0000313" key="9">
    <source>
        <dbReference type="EMBL" id="GFR68812.1"/>
    </source>
</evidence>
<dbReference type="PROSITE" id="PS50157">
    <property type="entry name" value="ZINC_FINGER_C2H2_2"/>
    <property type="match status" value="3"/>
</dbReference>
<keyword evidence="2" id="KW-0479">Metal-binding</keyword>
<keyword evidence="5" id="KW-0862">Zinc</keyword>
<name>A0AAV4F600_9GAST</name>
<dbReference type="GO" id="GO:0000981">
    <property type="term" value="F:DNA-binding transcription factor activity, RNA polymerase II-specific"/>
    <property type="evidence" value="ECO:0007669"/>
    <property type="project" value="TreeGrafter"/>
</dbReference>
<dbReference type="PROSITE" id="PS00028">
    <property type="entry name" value="ZINC_FINGER_C2H2_1"/>
    <property type="match status" value="1"/>
</dbReference>
<reference evidence="9 10" key="1">
    <citation type="journal article" date="2021" name="Elife">
        <title>Chloroplast acquisition without the gene transfer in kleptoplastic sea slugs, Plakobranchus ocellatus.</title>
        <authorList>
            <person name="Maeda T."/>
            <person name="Takahashi S."/>
            <person name="Yoshida T."/>
            <person name="Shimamura S."/>
            <person name="Takaki Y."/>
            <person name="Nagai Y."/>
            <person name="Toyoda A."/>
            <person name="Suzuki Y."/>
            <person name="Arimoto A."/>
            <person name="Ishii H."/>
            <person name="Satoh N."/>
            <person name="Nishiyama T."/>
            <person name="Hasebe M."/>
            <person name="Maruyama T."/>
            <person name="Minagawa J."/>
            <person name="Obokata J."/>
            <person name="Shigenobu S."/>
        </authorList>
    </citation>
    <scope>NUCLEOTIDE SEQUENCE [LARGE SCALE GENOMIC DNA]</scope>
</reference>
<dbReference type="EMBL" id="BMAT01007661">
    <property type="protein sequence ID" value="GFR68812.1"/>
    <property type="molecule type" value="Genomic_DNA"/>
</dbReference>
<dbReference type="SUPFAM" id="SSF57667">
    <property type="entry name" value="beta-beta-alpha zinc fingers"/>
    <property type="match status" value="2"/>
</dbReference>
<dbReference type="PANTHER" id="PTHR24394">
    <property type="entry name" value="ZINC FINGER PROTEIN"/>
    <property type="match status" value="1"/>
</dbReference>
<evidence type="ECO:0000256" key="4">
    <source>
        <dbReference type="ARBA" id="ARBA00022771"/>
    </source>
</evidence>
<evidence type="ECO:0000256" key="5">
    <source>
        <dbReference type="ARBA" id="ARBA00022833"/>
    </source>
</evidence>
<dbReference type="Pfam" id="PF00096">
    <property type="entry name" value="zf-C2H2"/>
    <property type="match status" value="2"/>
</dbReference>
<dbReference type="Proteomes" id="UP000762676">
    <property type="component" value="Unassembled WGS sequence"/>
</dbReference>
<keyword evidence="10" id="KW-1185">Reference proteome</keyword>
<dbReference type="Gene3D" id="3.30.160.60">
    <property type="entry name" value="Classic Zinc Finger"/>
    <property type="match status" value="2"/>
</dbReference>
<evidence type="ECO:0000259" key="8">
    <source>
        <dbReference type="PROSITE" id="PS50157"/>
    </source>
</evidence>
<dbReference type="InterPro" id="IPR036236">
    <property type="entry name" value="Znf_C2H2_sf"/>
</dbReference>
<evidence type="ECO:0000256" key="3">
    <source>
        <dbReference type="ARBA" id="ARBA00022737"/>
    </source>
</evidence>
<feature type="domain" description="C2H2-type" evidence="8">
    <location>
        <begin position="17"/>
        <end position="36"/>
    </location>
</feature>
<evidence type="ECO:0000256" key="2">
    <source>
        <dbReference type="ARBA" id="ARBA00022723"/>
    </source>
</evidence>
<keyword evidence="6" id="KW-0539">Nucleus</keyword>
<comment type="subcellular location">
    <subcellularLocation>
        <location evidence="1">Nucleus</location>
    </subcellularLocation>
</comment>
<evidence type="ECO:0000256" key="1">
    <source>
        <dbReference type="ARBA" id="ARBA00004123"/>
    </source>
</evidence>
<feature type="domain" description="C2H2-type" evidence="8">
    <location>
        <begin position="170"/>
        <end position="198"/>
    </location>
</feature>
<keyword evidence="4 7" id="KW-0863">Zinc-finger</keyword>
<protein>
    <submittedName>
        <fullName evidence="9">Zinc finger protein 14</fullName>
    </submittedName>
</protein>
<dbReference type="GO" id="GO:0008270">
    <property type="term" value="F:zinc ion binding"/>
    <property type="evidence" value="ECO:0007669"/>
    <property type="project" value="UniProtKB-KW"/>
</dbReference>
<dbReference type="AlphaFoldDB" id="A0AAV4F600"/>
<proteinExistence type="predicted"/>
<evidence type="ECO:0000256" key="7">
    <source>
        <dbReference type="PROSITE-ProRule" id="PRU00042"/>
    </source>
</evidence>